<feature type="region of interest" description="Disordered" evidence="1">
    <location>
        <begin position="62"/>
        <end position="81"/>
    </location>
</feature>
<proteinExistence type="predicted"/>
<accession>T1JU58</accession>
<name>T1JU58_TETUR</name>
<protein>
    <submittedName>
        <fullName evidence="2">Uncharacterized protein</fullName>
    </submittedName>
</protein>
<evidence type="ECO:0000313" key="3">
    <source>
        <dbReference type="Proteomes" id="UP000015104"/>
    </source>
</evidence>
<dbReference type="HOGENOM" id="CLU_1580522_0_0_1"/>
<dbReference type="EnsemblMetazoa" id="tetur01g16531.1">
    <property type="protein sequence ID" value="tetur01g16531.1"/>
    <property type="gene ID" value="tetur01g16531"/>
</dbReference>
<dbReference type="EMBL" id="CAEY01000474">
    <property type="status" value="NOT_ANNOTATED_CDS"/>
    <property type="molecule type" value="Genomic_DNA"/>
</dbReference>
<reference evidence="3" key="1">
    <citation type="submission" date="2011-08" db="EMBL/GenBank/DDBJ databases">
        <authorList>
            <person name="Rombauts S."/>
        </authorList>
    </citation>
    <scope>NUCLEOTIDE SEQUENCE</scope>
    <source>
        <strain evidence="3">London</strain>
    </source>
</reference>
<reference evidence="2" key="2">
    <citation type="submission" date="2015-06" db="UniProtKB">
        <authorList>
            <consortium name="EnsemblMetazoa"/>
        </authorList>
    </citation>
    <scope>IDENTIFICATION</scope>
</reference>
<dbReference type="AlphaFoldDB" id="T1JU58"/>
<sequence>MFYRHYQSVLAYFLICVVIGSNSFSENELLLKKLKNRLVAVTSLKPSSESVKFQQSVIMQDEQKQSMSEAPDTSDGPSSYQNPVDAIRETIINTIIREVSSNLPEVLRQTTEFFSQMRAAIVKAFTEYAEQNPNYLNESSTNRTLGGEFIKIVDSIVTNNGRVNSSRVL</sequence>
<evidence type="ECO:0000313" key="2">
    <source>
        <dbReference type="EnsemblMetazoa" id="tetur01g16531.1"/>
    </source>
</evidence>
<evidence type="ECO:0000256" key="1">
    <source>
        <dbReference type="SAM" id="MobiDB-lite"/>
    </source>
</evidence>
<keyword evidence="3" id="KW-1185">Reference proteome</keyword>
<organism evidence="2 3">
    <name type="scientific">Tetranychus urticae</name>
    <name type="common">Two-spotted spider mite</name>
    <dbReference type="NCBI Taxonomy" id="32264"/>
    <lineage>
        <taxon>Eukaryota</taxon>
        <taxon>Metazoa</taxon>
        <taxon>Ecdysozoa</taxon>
        <taxon>Arthropoda</taxon>
        <taxon>Chelicerata</taxon>
        <taxon>Arachnida</taxon>
        <taxon>Acari</taxon>
        <taxon>Acariformes</taxon>
        <taxon>Trombidiformes</taxon>
        <taxon>Prostigmata</taxon>
        <taxon>Eleutherengona</taxon>
        <taxon>Raphignathae</taxon>
        <taxon>Tetranychoidea</taxon>
        <taxon>Tetranychidae</taxon>
        <taxon>Tetranychus</taxon>
    </lineage>
</organism>
<dbReference type="Proteomes" id="UP000015104">
    <property type="component" value="Unassembled WGS sequence"/>
</dbReference>